<dbReference type="OrthoDB" id="9814703at2"/>
<dbReference type="Proteomes" id="UP000028123">
    <property type="component" value="Unassembled WGS sequence"/>
</dbReference>
<dbReference type="InterPro" id="IPR036271">
    <property type="entry name" value="Tet_transcr_reg_TetR-rel_C_sf"/>
</dbReference>
<name>A0A081NUN4_9BACL</name>
<dbReference type="PANTHER" id="PTHR43479">
    <property type="entry name" value="ACREF/ENVCD OPERON REPRESSOR-RELATED"/>
    <property type="match status" value="1"/>
</dbReference>
<dbReference type="InterPro" id="IPR009057">
    <property type="entry name" value="Homeodomain-like_sf"/>
</dbReference>
<dbReference type="Pfam" id="PF00440">
    <property type="entry name" value="TetR_N"/>
    <property type="match status" value="1"/>
</dbReference>
<keyword evidence="1 2" id="KW-0238">DNA-binding</keyword>
<gene>
    <name evidence="4" type="ORF">ET33_27510</name>
</gene>
<evidence type="ECO:0000313" key="5">
    <source>
        <dbReference type="Proteomes" id="UP000028123"/>
    </source>
</evidence>
<dbReference type="PANTHER" id="PTHR43479:SF11">
    <property type="entry name" value="ACREF_ENVCD OPERON REPRESSOR-RELATED"/>
    <property type="match status" value="1"/>
</dbReference>
<dbReference type="RefSeq" id="WP_036692187.1">
    <property type="nucleotide sequence ID" value="NZ_JNVM01000042.1"/>
</dbReference>
<protein>
    <recommendedName>
        <fullName evidence="3">HTH tetR-type domain-containing protein</fullName>
    </recommendedName>
</protein>
<dbReference type="PROSITE" id="PS50977">
    <property type="entry name" value="HTH_TETR_2"/>
    <property type="match status" value="1"/>
</dbReference>
<dbReference type="SUPFAM" id="SSF46689">
    <property type="entry name" value="Homeodomain-like"/>
    <property type="match status" value="1"/>
</dbReference>
<accession>A0A081NUN4</accession>
<dbReference type="eggNOG" id="COG1309">
    <property type="taxonomic scope" value="Bacteria"/>
</dbReference>
<dbReference type="Gene3D" id="1.10.357.10">
    <property type="entry name" value="Tetracycline Repressor, domain 2"/>
    <property type="match status" value="1"/>
</dbReference>
<dbReference type="AlphaFoldDB" id="A0A081NUN4"/>
<dbReference type="SUPFAM" id="SSF48498">
    <property type="entry name" value="Tetracyclin repressor-like, C-terminal domain"/>
    <property type="match status" value="1"/>
</dbReference>
<reference evidence="4 5" key="1">
    <citation type="submission" date="2014-06" db="EMBL/GenBank/DDBJ databases">
        <title>Draft genome sequence of Paenibacillus sp. MSt1.</title>
        <authorList>
            <person name="Aw Y.K."/>
            <person name="Ong K.S."/>
            <person name="Gan H.M."/>
            <person name="Lee S.M."/>
        </authorList>
    </citation>
    <scope>NUCLEOTIDE SEQUENCE [LARGE SCALE GENOMIC DNA]</scope>
    <source>
        <strain evidence="4 5">MSt1</strain>
    </source>
</reference>
<dbReference type="InterPro" id="IPR001647">
    <property type="entry name" value="HTH_TetR"/>
</dbReference>
<dbReference type="InterPro" id="IPR050624">
    <property type="entry name" value="HTH-type_Tx_Regulator"/>
</dbReference>
<keyword evidence="5" id="KW-1185">Reference proteome</keyword>
<evidence type="ECO:0000256" key="1">
    <source>
        <dbReference type="ARBA" id="ARBA00023125"/>
    </source>
</evidence>
<evidence type="ECO:0000259" key="3">
    <source>
        <dbReference type="PROSITE" id="PS50977"/>
    </source>
</evidence>
<dbReference type="EMBL" id="JNVM01000042">
    <property type="protein sequence ID" value="KEQ22157.1"/>
    <property type="molecule type" value="Genomic_DNA"/>
</dbReference>
<feature type="DNA-binding region" description="H-T-H motif" evidence="2">
    <location>
        <begin position="28"/>
        <end position="47"/>
    </location>
</feature>
<comment type="caution">
    <text evidence="4">The sequence shown here is derived from an EMBL/GenBank/DDBJ whole genome shotgun (WGS) entry which is preliminary data.</text>
</comment>
<feature type="domain" description="HTH tetR-type" evidence="3">
    <location>
        <begin position="5"/>
        <end position="65"/>
    </location>
</feature>
<proteinExistence type="predicted"/>
<dbReference type="GO" id="GO:0003677">
    <property type="term" value="F:DNA binding"/>
    <property type="evidence" value="ECO:0007669"/>
    <property type="project" value="UniProtKB-UniRule"/>
</dbReference>
<organism evidence="4 5">
    <name type="scientific">Paenibacillus tyrfis</name>
    <dbReference type="NCBI Taxonomy" id="1501230"/>
    <lineage>
        <taxon>Bacteria</taxon>
        <taxon>Bacillati</taxon>
        <taxon>Bacillota</taxon>
        <taxon>Bacilli</taxon>
        <taxon>Bacillales</taxon>
        <taxon>Paenibacillaceae</taxon>
        <taxon>Paenibacillus</taxon>
    </lineage>
</organism>
<evidence type="ECO:0000313" key="4">
    <source>
        <dbReference type="EMBL" id="KEQ22157.1"/>
    </source>
</evidence>
<sequence length="193" mass="21664">MTTGNTTFHTIMDTTERLIQEKGCRQTTLQDIIRETGLSKGAIYHYVSSKDELLGLILKSRVEQLNEQFTEIVNSPQSSGLGDPLQLIAEGMVRSSNHQNVTNLIFIYLLGQMDNPKVAEIVQEVYGYTMQICTRWIDIGKLHGVIPAEIDSDVTAEMFAMILYGLRVRSTITQKSGPFDTKDLAAFMRRSLS</sequence>
<evidence type="ECO:0000256" key="2">
    <source>
        <dbReference type="PROSITE-ProRule" id="PRU00335"/>
    </source>
</evidence>
<dbReference type="PRINTS" id="PR00455">
    <property type="entry name" value="HTHTETR"/>
</dbReference>